<dbReference type="AlphaFoldDB" id="A0A829GYD5"/>
<proteinExistence type="predicted"/>
<feature type="non-terminal residue" evidence="1">
    <location>
        <position position="46"/>
    </location>
</feature>
<name>A0A829GYD5_LACPA</name>
<reference evidence="1 2" key="1">
    <citation type="journal article" date="2013" name="PLoS ONE">
        <title>Lactobacillus paracasei comparative genomics: towards species pan-genome definition and exploitation of diversity.</title>
        <authorList>
            <person name="Smokvina T."/>
            <person name="Wels M."/>
            <person name="Polka J."/>
            <person name="Chervaux C."/>
            <person name="Brisse S."/>
            <person name="Boekhorst J."/>
            <person name="van Hylckama Vlieg J.E."/>
            <person name="Siezen R.J."/>
        </authorList>
    </citation>
    <scope>NUCLEOTIDE SEQUENCE [LARGE SCALE GENOMIC DNA]</scope>
    <source>
        <strain evidence="1 2">Lpp14</strain>
    </source>
</reference>
<sequence length="46" mass="4943">MNFNGSIVTAQVTDHNDTEVFAQHDGVTLAIDRSELAELPEVGSDV</sequence>
<dbReference type="Proteomes" id="UP000014264">
    <property type="component" value="Unassembled WGS sequence"/>
</dbReference>
<evidence type="ECO:0000313" key="1">
    <source>
        <dbReference type="EMBL" id="EPC66327.1"/>
    </source>
</evidence>
<evidence type="ECO:0000313" key="2">
    <source>
        <dbReference type="Proteomes" id="UP000014264"/>
    </source>
</evidence>
<comment type="caution">
    <text evidence="1">The sequence shown here is derived from an EMBL/GenBank/DDBJ whole genome shotgun (WGS) entry which is preliminary data.</text>
</comment>
<organism evidence="1 2">
    <name type="scientific">Lacticaseibacillus paracasei subsp. paracasei Lpp14</name>
    <dbReference type="NCBI Taxonomy" id="1256204"/>
    <lineage>
        <taxon>Bacteria</taxon>
        <taxon>Bacillati</taxon>
        <taxon>Bacillota</taxon>
        <taxon>Bacilli</taxon>
        <taxon>Lactobacillales</taxon>
        <taxon>Lactobacillaceae</taxon>
        <taxon>Lacticaseibacillus</taxon>
    </lineage>
</organism>
<protein>
    <submittedName>
        <fullName evidence="1">Uncharacterized protein</fullName>
    </submittedName>
</protein>
<gene>
    <name evidence="1" type="ORF">Lpp14_03006</name>
</gene>
<dbReference type="Gene3D" id="2.40.50.330">
    <property type="match status" value="1"/>
</dbReference>
<dbReference type="EMBL" id="ANJZ01000081">
    <property type="protein sequence ID" value="EPC66327.1"/>
    <property type="molecule type" value="Genomic_DNA"/>
</dbReference>
<accession>A0A829GYD5</accession>